<dbReference type="PANTHER" id="PTHR43353:SF3">
    <property type="entry name" value="ALDEHYDE DEHYDROGENASE-RELATED"/>
    <property type="match status" value="1"/>
</dbReference>
<name>A0A917MYX8_9BACT</name>
<dbReference type="InterPro" id="IPR016161">
    <property type="entry name" value="Ald_DH/histidinol_DH"/>
</dbReference>
<dbReference type="AlphaFoldDB" id="A0A917MYX8"/>
<accession>A0A917MYX8</accession>
<sequence length="527" mass="55437">MRLEKHIIGYEESGDSKDVFYSINPSGKESNAVSFAKATAEEVNHAAVKATAAFAVYRKLPPARKAAFLEAIATELENCGDELITTCMQETALPRARLEGERARTTGQLRMFAALVAEGSWVDARIETALPDRKPLPKPDLRYINIPLGPVAVFGAGNFPLAFSVAGGDTASALAAGCTVIVKAHPAHPATSALAGKALQRAAQSTGMPDGVFSLLYDSGITTGEQLVTHPLVKAVAFTGSFKGGKAIYDKAVQRPEPIPVFAEMGSTNPVFVLPAAAQQKGAAIAEAYSASVAMGVGQFCTSPGMLLYPQQAADFNGQLSNAFSNITGGVMLAAYMYNAYQAGVQERLALEAVSTLANGKLPQGTDSNVATPVLLTTTSHQFTTQPLLREEVFGPASIAVPVTTREEMLALAASLPGQLTVTVHGTAEELPEWAALIDILEQKAGRVVINGFPTGVEVNSAMVHGGPFPATTNSSSTSVGTAAIYRFVRPVCYQNMPDALLPAALQEGNPLNITRMVNGRRAFTQQ</sequence>
<reference evidence="3" key="2">
    <citation type="submission" date="2020-09" db="EMBL/GenBank/DDBJ databases">
        <authorList>
            <person name="Sun Q."/>
            <person name="Zhou Y."/>
        </authorList>
    </citation>
    <scope>NUCLEOTIDE SEQUENCE</scope>
    <source>
        <strain evidence="3">CGMCC 1.15290</strain>
    </source>
</reference>
<dbReference type="Gene3D" id="3.40.605.10">
    <property type="entry name" value="Aldehyde Dehydrogenase, Chain A, domain 1"/>
    <property type="match status" value="1"/>
</dbReference>
<evidence type="ECO:0000256" key="1">
    <source>
        <dbReference type="ARBA" id="ARBA00023002"/>
    </source>
</evidence>
<organism evidence="3 4">
    <name type="scientific">Filimonas zeae</name>
    <dbReference type="NCBI Taxonomy" id="1737353"/>
    <lineage>
        <taxon>Bacteria</taxon>
        <taxon>Pseudomonadati</taxon>
        <taxon>Bacteroidota</taxon>
        <taxon>Chitinophagia</taxon>
        <taxon>Chitinophagales</taxon>
        <taxon>Chitinophagaceae</taxon>
        <taxon>Filimonas</taxon>
    </lineage>
</organism>
<evidence type="ECO:0000259" key="2">
    <source>
        <dbReference type="Pfam" id="PF00171"/>
    </source>
</evidence>
<dbReference type="GO" id="GO:0016620">
    <property type="term" value="F:oxidoreductase activity, acting on the aldehyde or oxo group of donors, NAD or NADP as acceptor"/>
    <property type="evidence" value="ECO:0007669"/>
    <property type="project" value="InterPro"/>
</dbReference>
<keyword evidence="1" id="KW-0560">Oxidoreductase</keyword>
<dbReference type="SUPFAM" id="SSF53720">
    <property type="entry name" value="ALDH-like"/>
    <property type="match status" value="1"/>
</dbReference>
<evidence type="ECO:0000313" key="4">
    <source>
        <dbReference type="Proteomes" id="UP000627292"/>
    </source>
</evidence>
<dbReference type="RefSeq" id="WP_188954281.1">
    <property type="nucleotide sequence ID" value="NZ_BMIB01000003.1"/>
</dbReference>
<protein>
    <submittedName>
        <fullName evidence="3">Ketoglutarate semialdehyde dehydrogenase</fullName>
    </submittedName>
</protein>
<evidence type="ECO:0000313" key="3">
    <source>
        <dbReference type="EMBL" id="GGH72676.1"/>
    </source>
</evidence>
<gene>
    <name evidence="3" type="ORF">GCM10011379_33380</name>
</gene>
<dbReference type="EMBL" id="BMIB01000003">
    <property type="protein sequence ID" value="GGH72676.1"/>
    <property type="molecule type" value="Genomic_DNA"/>
</dbReference>
<dbReference type="InterPro" id="IPR044151">
    <property type="entry name" value="ALDH_KGSADH"/>
</dbReference>
<comment type="caution">
    <text evidence="3">The sequence shown here is derived from an EMBL/GenBank/DDBJ whole genome shotgun (WGS) entry which is preliminary data.</text>
</comment>
<dbReference type="PANTHER" id="PTHR43353">
    <property type="entry name" value="SUCCINATE-SEMIALDEHYDE DEHYDROGENASE, MITOCHONDRIAL"/>
    <property type="match status" value="1"/>
</dbReference>
<feature type="domain" description="Aldehyde dehydrogenase" evidence="2">
    <location>
        <begin position="16"/>
        <end position="467"/>
    </location>
</feature>
<dbReference type="Gene3D" id="3.40.309.10">
    <property type="entry name" value="Aldehyde Dehydrogenase, Chain A, domain 2"/>
    <property type="match status" value="1"/>
</dbReference>
<dbReference type="InterPro" id="IPR016162">
    <property type="entry name" value="Ald_DH_N"/>
</dbReference>
<dbReference type="CDD" id="cd07129">
    <property type="entry name" value="ALDH_KGSADH"/>
    <property type="match status" value="1"/>
</dbReference>
<keyword evidence="4" id="KW-1185">Reference proteome</keyword>
<dbReference type="Pfam" id="PF00171">
    <property type="entry name" value="Aldedh"/>
    <property type="match status" value="1"/>
</dbReference>
<dbReference type="InterPro" id="IPR015590">
    <property type="entry name" value="Aldehyde_DH_dom"/>
</dbReference>
<proteinExistence type="predicted"/>
<reference evidence="3" key="1">
    <citation type="journal article" date="2014" name="Int. J. Syst. Evol. Microbiol.">
        <title>Complete genome sequence of Corynebacterium casei LMG S-19264T (=DSM 44701T), isolated from a smear-ripened cheese.</title>
        <authorList>
            <consortium name="US DOE Joint Genome Institute (JGI-PGF)"/>
            <person name="Walter F."/>
            <person name="Albersmeier A."/>
            <person name="Kalinowski J."/>
            <person name="Ruckert C."/>
        </authorList>
    </citation>
    <scope>NUCLEOTIDE SEQUENCE</scope>
    <source>
        <strain evidence="3">CGMCC 1.15290</strain>
    </source>
</reference>
<dbReference type="InterPro" id="IPR016163">
    <property type="entry name" value="Ald_DH_C"/>
</dbReference>
<dbReference type="Proteomes" id="UP000627292">
    <property type="component" value="Unassembled WGS sequence"/>
</dbReference>
<dbReference type="InterPro" id="IPR050740">
    <property type="entry name" value="Aldehyde_DH_Superfamily"/>
</dbReference>